<dbReference type="AlphaFoldDB" id="A0A6B3W2G1"/>
<keyword evidence="1" id="KW-0472">Membrane</keyword>
<keyword evidence="1" id="KW-0812">Transmembrane</keyword>
<sequence length="98" mass="11466">MVGETFVFFRPIFYLLLIFMICHFAYFIFLKRKIKGKHVIMLNSFFLLLISLVLLFQEGIIVDHLGLGGDPITFYITLIISIIFFVGFLFYGLKKEDS</sequence>
<evidence type="ECO:0008006" key="6">
    <source>
        <dbReference type="Google" id="ProtNLM"/>
    </source>
</evidence>
<keyword evidence="1" id="KW-1133">Transmembrane helix</keyword>
<reference evidence="2 5" key="2">
    <citation type="submission" date="2020-07" db="EMBL/GenBank/DDBJ databases">
        <authorList>
            <person name="Feng H."/>
        </authorList>
    </citation>
    <scope>NUCLEOTIDE SEQUENCE [LARGE SCALE GENOMIC DNA]</scope>
    <source>
        <strain evidence="5">s-12</strain>
        <strain evidence="2">S-12</strain>
    </source>
</reference>
<reference evidence="3 4" key="1">
    <citation type="submission" date="2020-02" db="EMBL/GenBank/DDBJ databases">
        <title>Bacillus aquiflavi sp. nov., isolated from yellow water of strong flavor Chinese baijiu in Yibin region of China.</title>
        <authorList>
            <person name="Xie J."/>
        </authorList>
    </citation>
    <scope>NUCLEOTIDE SEQUENCE [LARGE SCALE GENOMIC DNA]</scope>
    <source>
        <strain evidence="3 4">3H-10</strain>
    </source>
</reference>
<proteinExistence type="predicted"/>
<evidence type="ECO:0000313" key="2">
    <source>
        <dbReference type="EMBL" id="MBA4537887.1"/>
    </source>
</evidence>
<feature type="transmembrane region" description="Helical" evidence="1">
    <location>
        <begin position="72"/>
        <end position="93"/>
    </location>
</feature>
<evidence type="ECO:0000313" key="5">
    <source>
        <dbReference type="Proteomes" id="UP000570010"/>
    </source>
</evidence>
<organism evidence="3 4">
    <name type="scientific">Bacillus aquiflavi</name>
    <dbReference type="NCBI Taxonomy" id="2672567"/>
    <lineage>
        <taxon>Bacteria</taxon>
        <taxon>Bacillati</taxon>
        <taxon>Bacillota</taxon>
        <taxon>Bacilli</taxon>
        <taxon>Bacillales</taxon>
        <taxon>Bacillaceae</taxon>
        <taxon>Bacillus</taxon>
    </lineage>
</organism>
<dbReference type="EMBL" id="JAAIWN010000027">
    <property type="protein sequence ID" value="NEY82143.1"/>
    <property type="molecule type" value="Genomic_DNA"/>
</dbReference>
<evidence type="ECO:0000313" key="4">
    <source>
        <dbReference type="Proteomes" id="UP000472971"/>
    </source>
</evidence>
<name>A0A6B3W2G1_9BACI</name>
<feature type="transmembrane region" description="Helical" evidence="1">
    <location>
        <begin position="42"/>
        <end position="60"/>
    </location>
</feature>
<gene>
    <name evidence="3" type="ORF">G4D64_11680</name>
    <name evidence="2" type="ORF">H1Z61_12290</name>
</gene>
<accession>A0A6B3W2G1</accession>
<evidence type="ECO:0000256" key="1">
    <source>
        <dbReference type="SAM" id="Phobius"/>
    </source>
</evidence>
<comment type="caution">
    <text evidence="3">The sequence shown here is derived from an EMBL/GenBank/DDBJ whole genome shotgun (WGS) entry which is preliminary data.</text>
</comment>
<feature type="transmembrane region" description="Helical" evidence="1">
    <location>
        <begin position="12"/>
        <end position="30"/>
    </location>
</feature>
<evidence type="ECO:0000313" key="3">
    <source>
        <dbReference type="EMBL" id="NEY82143.1"/>
    </source>
</evidence>
<protein>
    <recommendedName>
        <fullName evidence="6">Group-specific protein</fullName>
    </recommendedName>
</protein>
<dbReference type="Proteomes" id="UP000570010">
    <property type="component" value="Unassembled WGS sequence"/>
</dbReference>
<dbReference type="EMBL" id="JACEIO010000029">
    <property type="protein sequence ID" value="MBA4537887.1"/>
    <property type="molecule type" value="Genomic_DNA"/>
</dbReference>
<keyword evidence="4" id="KW-1185">Reference proteome</keyword>
<dbReference type="Proteomes" id="UP000472971">
    <property type="component" value="Unassembled WGS sequence"/>
</dbReference>
<dbReference type="RefSeq" id="WP_181734477.1">
    <property type="nucleotide sequence ID" value="NZ_JACEIO010000029.1"/>
</dbReference>